<dbReference type="Proteomes" id="UP000001745">
    <property type="component" value="Unassembled WGS sequence"/>
</dbReference>
<evidence type="ECO:0000256" key="2">
    <source>
        <dbReference type="ARBA" id="ARBA00022946"/>
    </source>
</evidence>
<evidence type="ECO:0000313" key="5">
    <source>
        <dbReference type="Proteomes" id="UP000001745"/>
    </source>
</evidence>
<dbReference type="STRING" id="441959.B8M336"/>
<dbReference type="AlphaFoldDB" id="B8M336"/>
<evidence type="ECO:0008006" key="6">
    <source>
        <dbReference type="Google" id="ProtNLM"/>
    </source>
</evidence>
<gene>
    <name evidence="4" type="ORF">TSTA_092570</name>
</gene>
<dbReference type="InterPro" id="IPR011990">
    <property type="entry name" value="TPR-like_helical_dom_sf"/>
</dbReference>
<dbReference type="OrthoDB" id="185373at2759"/>
<dbReference type="Pfam" id="PF12921">
    <property type="entry name" value="ATP13"/>
    <property type="match status" value="1"/>
</dbReference>
<sequence length="657" mass="76429">MNALRWRGRQFRFPLVAAQRFRHESSFASQSVDVTPETQESTVSSLHERTKEVYRILRNGEPRQILTTLADPINYDVVASLPDSVFVSALLRLTPEYFIEPFLDTLRHVREETVLARGIRPIRDILQDFLPSMNRFISAWCSGGNKLGLVEYKHLLRISSSLGNLTSVSNIWRRMKREGVEPDLQCYNFLLHAMVWYHSVYGPERYHLRVTPYYLQKRNYGEQRGFRGFGTGARSVLKDVNAVASEMQNAGLAFDEDVYINLFLAGARVGSQQKMNSILKEIWMVDVEAIATKSDEIGSARPLVESSPLYPTRKLLWAVAHAYGCNNSFNWAVLTVEYISNQYGIEVTDDIWAELFERAFVLSRNRNGEWGRAFRRGKIHPEILFSLKKKLEPHGILFDMNMYRVLAKTRCVHQRYRCFQNVMEEAYELLRKTRRERDHALRVLENYLGMSLKIHSLSPLVKASHIQKNCKEPHVWRALQKYEILRSLVDQQRIILEKLVWVAVHKDRWTTPTDLDWTHRGFPRFIAEWKDFIPECFRIRLPTTQSEIEFVGRTSIDHANFRVHDNEPVRWSGCGEFLAIKDEQIQVSHDVLWARAKAHLGELADLPPLHWILNKRLDLESNHRLAALAAGVSEEFEEKLSPHAWYVTMVPLFSIPL</sequence>
<evidence type="ECO:0000256" key="3">
    <source>
        <dbReference type="ARBA" id="ARBA00023128"/>
    </source>
</evidence>
<evidence type="ECO:0000313" key="4">
    <source>
        <dbReference type="EMBL" id="EED22012.1"/>
    </source>
</evidence>
<accession>B8M336</accession>
<dbReference type="GO" id="GO:0005739">
    <property type="term" value="C:mitochondrion"/>
    <property type="evidence" value="ECO:0007669"/>
    <property type="project" value="UniProtKB-SubCell"/>
</dbReference>
<dbReference type="EMBL" id="EQ962653">
    <property type="protein sequence ID" value="EED22012.1"/>
    <property type="molecule type" value="Genomic_DNA"/>
</dbReference>
<dbReference type="InterPro" id="IPR024319">
    <property type="entry name" value="ATPase_expression_mit"/>
</dbReference>
<dbReference type="InterPro" id="IPR002885">
    <property type="entry name" value="PPR_rpt"/>
</dbReference>
<dbReference type="Pfam" id="PF13812">
    <property type="entry name" value="PPR_3"/>
    <property type="match status" value="1"/>
</dbReference>
<dbReference type="eggNOG" id="ENOG502SN7Z">
    <property type="taxonomic scope" value="Eukaryota"/>
</dbReference>
<dbReference type="HOGENOM" id="CLU_018824_0_0_1"/>
<comment type="subcellular location">
    <subcellularLocation>
        <location evidence="1">Mitochondrion</location>
    </subcellularLocation>
</comment>
<evidence type="ECO:0000256" key="1">
    <source>
        <dbReference type="ARBA" id="ARBA00004173"/>
    </source>
</evidence>
<dbReference type="GeneID" id="8099436"/>
<dbReference type="RefSeq" id="XP_002478975.1">
    <property type="nucleotide sequence ID" value="XM_002478930.1"/>
</dbReference>
<keyword evidence="5" id="KW-1185">Reference proteome</keyword>
<protein>
    <recommendedName>
        <fullName evidence="6">ATPase expression protein 2, mitochondrial</fullName>
    </recommendedName>
</protein>
<dbReference type="Gene3D" id="1.25.40.10">
    <property type="entry name" value="Tetratricopeptide repeat domain"/>
    <property type="match status" value="1"/>
</dbReference>
<reference evidence="5" key="1">
    <citation type="journal article" date="2015" name="Genome Announc.">
        <title>Genome sequence of the AIDS-associated pathogen Penicillium marneffei (ATCC18224) and its near taxonomic relative Talaromyces stipitatus (ATCC10500).</title>
        <authorList>
            <person name="Nierman W.C."/>
            <person name="Fedorova-Abrams N.D."/>
            <person name="Andrianopoulos A."/>
        </authorList>
    </citation>
    <scope>NUCLEOTIDE SEQUENCE [LARGE SCALE GENOMIC DNA]</scope>
    <source>
        <strain evidence="5">ATCC 10500 / CBS 375.48 / QM 6759 / NRRL 1006</strain>
    </source>
</reference>
<name>B8M336_TALSN</name>
<keyword evidence="3" id="KW-0496">Mitochondrion</keyword>
<dbReference type="OMA" id="NYYMEAK"/>
<keyword evidence="2" id="KW-0809">Transit peptide</keyword>
<dbReference type="InParanoid" id="B8M336"/>
<proteinExistence type="predicted"/>
<dbReference type="VEuPathDB" id="FungiDB:TSTA_092570"/>
<dbReference type="PhylomeDB" id="B8M336"/>
<organism evidence="4 5">
    <name type="scientific">Talaromyces stipitatus (strain ATCC 10500 / CBS 375.48 / QM 6759 / NRRL 1006)</name>
    <name type="common">Penicillium stipitatum</name>
    <dbReference type="NCBI Taxonomy" id="441959"/>
    <lineage>
        <taxon>Eukaryota</taxon>
        <taxon>Fungi</taxon>
        <taxon>Dikarya</taxon>
        <taxon>Ascomycota</taxon>
        <taxon>Pezizomycotina</taxon>
        <taxon>Eurotiomycetes</taxon>
        <taxon>Eurotiomycetidae</taxon>
        <taxon>Eurotiales</taxon>
        <taxon>Trichocomaceae</taxon>
        <taxon>Talaromyces</taxon>
        <taxon>Talaromyces sect. Talaromyces</taxon>
    </lineage>
</organism>